<dbReference type="SUPFAM" id="SSF53335">
    <property type="entry name" value="S-adenosyl-L-methionine-dependent methyltransferases"/>
    <property type="match status" value="1"/>
</dbReference>
<organism evidence="1 2">
    <name type="scientific">Blastococcus jejuensis</name>
    <dbReference type="NCBI Taxonomy" id="351224"/>
    <lineage>
        <taxon>Bacteria</taxon>
        <taxon>Bacillati</taxon>
        <taxon>Actinomycetota</taxon>
        <taxon>Actinomycetes</taxon>
        <taxon>Geodermatophilales</taxon>
        <taxon>Geodermatophilaceae</taxon>
        <taxon>Blastococcus</taxon>
    </lineage>
</organism>
<reference evidence="2" key="1">
    <citation type="journal article" date="2019" name="Int. J. Syst. Evol. Microbiol.">
        <title>The Global Catalogue of Microorganisms (GCM) 10K type strain sequencing project: providing services to taxonomists for standard genome sequencing and annotation.</title>
        <authorList>
            <consortium name="The Broad Institute Genomics Platform"/>
            <consortium name="The Broad Institute Genome Sequencing Center for Infectious Disease"/>
            <person name="Wu L."/>
            <person name="Ma J."/>
        </authorList>
    </citation>
    <scope>NUCLEOTIDE SEQUENCE [LARGE SCALE GENOMIC DNA]</scope>
    <source>
        <strain evidence="2">JCM 15614</strain>
    </source>
</reference>
<dbReference type="CDD" id="cd02440">
    <property type="entry name" value="AdoMet_MTases"/>
    <property type="match status" value="1"/>
</dbReference>
<accession>A0ABP6P5V7</accession>
<dbReference type="Gene3D" id="3.40.50.150">
    <property type="entry name" value="Vaccinia Virus protein VP39"/>
    <property type="match status" value="1"/>
</dbReference>
<dbReference type="RefSeq" id="WP_344688873.1">
    <property type="nucleotide sequence ID" value="NZ_BAAAVV010000004.1"/>
</dbReference>
<gene>
    <name evidence="1" type="ORF">GCM10010531_21780</name>
</gene>
<comment type="caution">
    <text evidence="1">The sequence shown here is derived from an EMBL/GenBank/DDBJ whole genome shotgun (WGS) entry which is preliminary data.</text>
</comment>
<dbReference type="Proteomes" id="UP001499924">
    <property type="component" value="Unassembled WGS sequence"/>
</dbReference>
<dbReference type="EMBL" id="BAAAVV010000004">
    <property type="protein sequence ID" value="GAA3168549.1"/>
    <property type="molecule type" value="Genomic_DNA"/>
</dbReference>
<evidence type="ECO:0000313" key="1">
    <source>
        <dbReference type="EMBL" id="GAA3168549.1"/>
    </source>
</evidence>
<keyword evidence="1" id="KW-0808">Transferase</keyword>
<protein>
    <submittedName>
        <fullName evidence="1">Methyltransferase domain-containing protein</fullName>
    </submittedName>
</protein>
<keyword evidence="1" id="KW-0489">Methyltransferase</keyword>
<proteinExistence type="predicted"/>
<keyword evidence="2" id="KW-1185">Reference proteome</keyword>
<dbReference type="GO" id="GO:0008168">
    <property type="term" value="F:methyltransferase activity"/>
    <property type="evidence" value="ECO:0007669"/>
    <property type="project" value="UniProtKB-KW"/>
</dbReference>
<dbReference type="InterPro" id="IPR029063">
    <property type="entry name" value="SAM-dependent_MTases_sf"/>
</dbReference>
<evidence type="ECO:0000313" key="2">
    <source>
        <dbReference type="Proteomes" id="UP001499924"/>
    </source>
</evidence>
<dbReference type="Pfam" id="PF13489">
    <property type="entry name" value="Methyltransf_23"/>
    <property type="match status" value="1"/>
</dbReference>
<name>A0ABP6P5V7_9ACTN</name>
<dbReference type="GO" id="GO:0032259">
    <property type="term" value="P:methylation"/>
    <property type="evidence" value="ECO:0007669"/>
    <property type="project" value="UniProtKB-KW"/>
</dbReference>
<sequence>MATDAYLLDNRAAEAELRFAALGAVFDEVTLRHVDALGPAPGWRCWAVGAGGPSIPDALAARVAPGGLVVATDLDTRWLAGRAGGDVEVVQQDVARDDPPGAGFDLVHARLVLSHVVAREEALTRMVSALRPGGWLLVEDYDVLLLQWPSPDEDGPEQRLADTVKGEFRALLREHGADPRFGRRLPRLMRAAGLVDVQADAYFAVALPTVAALDQANARQIRDEIVQRGHLSAEDVDAYIALVADGRLDLTTPPLVSAWGRRPPED</sequence>